<sequence>MSSDTITPAIDQKELRKPMFYVVSVNKLIYMTILTTGLYGFYWFYRNWATYRDATGEHMIPLLRSIIPVIFLYPLLRRIDQGMKGSGSQYEWSPKSLAMAMWLILLASFGASMLMPVPMELKDIALTNLQSMILAIAQLVALLWVMCKIQRAVNVVEGDPEGETNAHFNGANKGWMGLGIVIWLVYFVLVAMLLSLAY</sequence>
<protein>
    <recommendedName>
        <fullName evidence="4">DUF4234 domain-containing protein</fullName>
    </recommendedName>
</protein>
<evidence type="ECO:0000256" key="1">
    <source>
        <dbReference type="SAM" id="Phobius"/>
    </source>
</evidence>
<feature type="transmembrane region" description="Helical" evidence="1">
    <location>
        <begin position="175"/>
        <end position="197"/>
    </location>
</feature>
<accession>A0ABU7HZ79</accession>
<name>A0ABU7HZ79_9PSED</name>
<feature type="transmembrane region" description="Helical" evidence="1">
    <location>
        <begin position="20"/>
        <end position="44"/>
    </location>
</feature>
<dbReference type="RefSeq" id="WP_330077547.1">
    <property type="nucleotide sequence ID" value="NZ_JAZDQJ010000046.1"/>
</dbReference>
<feature type="transmembrane region" description="Helical" evidence="1">
    <location>
        <begin position="97"/>
        <end position="117"/>
    </location>
</feature>
<keyword evidence="1" id="KW-0472">Membrane</keyword>
<organism evidence="2 3">
    <name type="scientific">Pseudomonas ulcerans</name>
    <dbReference type="NCBI Taxonomy" id="3115852"/>
    <lineage>
        <taxon>Bacteria</taxon>
        <taxon>Pseudomonadati</taxon>
        <taxon>Pseudomonadota</taxon>
        <taxon>Gammaproteobacteria</taxon>
        <taxon>Pseudomonadales</taxon>
        <taxon>Pseudomonadaceae</taxon>
        <taxon>Pseudomonas</taxon>
    </lineage>
</organism>
<feature type="transmembrane region" description="Helical" evidence="1">
    <location>
        <begin position="59"/>
        <end position="76"/>
    </location>
</feature>
<reference evidence="2 3" key="1">
    <citation type="submission" date="2024-01" db="EMBL/GenBank/DDBJ databases">
        <title>Unpublished Manusciprt.</title>
        <authorList>
            <person name="Duman M."/>
            <person name="Valdes E.G."/>
            <person name="Ajmi N."/>
            <person name="Altun S."/>
            <person name="Saticioglu I.B."/>
        </authorList>
    </citation>
    <scope>NUCLEOTIDE SEQUENCE [LARGE SCALE GENOMIC DNA]</scope>
    <source>
        <strain evidence="2 3">148P</strain>
    </source>
</reference>
<feature type="transmembrane region" description="Helical" evidence="1">
    <location>
        <begin position="129"/>
        <end position="147"/>
    </location>
</feature>
<keyword evidence="1" id="KW-0812">Transmembrane</keyword>
<comment type="caution">
    <text evidence="2">The sequence shown here is derived from an EMBL/GenBank/DDBJ whole genome shotgun (WGS) entry which is preliminary data.</text>
</comment>
<evidence type="ECO:0000313" key="3">
    <source>
        <dbReference type="Proteomes" id="UP001335100"/>
    </source>
</evidence>
<dbReference type="Proteomes" id="UP001335100">
    <property type="component" value="Unassembled WGS sequence"/>
</dbReference>
<keyword evidence="3" id="KW-1185">Reference proteome</keyword>
<evidence type="ECO:0008006" key="4">
    <source>
        <dbReference type="Google" id="ProtNLM"/>
    </source>
</evidence>
<keyword evidence="1" id="KW-1133">Transmembrane helix</keyword>
<gene>
    <name evidence="2" type="ORF">V0R50_26960</name>
</gene>
<dbReference type="EMBL" id="JAZDQJ010000046">
    <property type="protein sequence ID" value="MEE1936880.1"/>
    <property type="molecule type" value="Genomic_DNA"/>
</dbReference>
<proteinExistence type="predicted"/>
<evidence type="ECO:0000313" key="2">
    <source>
        <dbReference type="EMBL" id="MEE1936880.1"/>
    </source>
</evidence>